<protein>
    <recommendedName>
        <fullName evidence="2">histidine kinase</fullName>
        <ecNumber evidence="2">2.7.13.3</ecNumber>
    </recommendedName>
</protein>
<evidence type="ECO:0000313" key="10">
    <source>
        <dbReference type="EMBL" id="MBB5348003.1"/>
    </source>
</evidence>
<dbReference type="AlphaFoldDB" id="A0A840UTC9"/>
<dbReference type="PANTHER" id="PTHR43047">
    <property type="entry name" value="TWO-COMPONENT HISTIDINE PROTEIN KINASE"/>
    <property type="match status" value="1"/>
</dbReference>
<sequence>MDAIRILIVDDEKVIRDGVERALAERDYVITKAESGERGIEIISAEGCDILLLDLMMPGIDGFAVLSWVKENRPAIEVIVITGFATVSKAVSAMKQGAFDFVGKPFTPDYIRIVVGKAVDKLRLQAEAEQLREERTLSLAAINQEQSRLKTVFGCMVEAVIITDREGVVVHHNPAAINILEIQTDPVVGKPLAASIKDGAAVEMVFEAIDGTQVVTREFAPGSISRRYLRAHCSPVRSSGGGILGSVTVFEDISTHKEIDRMKSDFVAMVAHELKAPLASIEQMIYALQVDCPYEALHSCNALHKRMIVRTRDLLQLIENLLNLSKLESGTVIFRLEPVRGHEILADIIDIVTPQAQSKGLQLDYKPCPHDWWINVDYDHLRTAFLNIISNAVKYTPEGGRIEIATSLAGGQACLVVRDSGIGIGKDDLPHIFDRFFRVKGKATRHITGSGLGLALVKSVVEAHNGYIDVQSEPGVGTAFSLHFPLAEVDAAAMEKLAAVE</sequence>
<dbReference type="SUPFAM" id="SSF55874">
    <property type="entry name" value="ATPase domain of HSP90 chaperone/DNA topoisomerase II/histidine kinase"/>
    <property type="match status" value="1"/>
</dbReference>
<dbReference type="GO" id="GO:0009927">
    <property type="term" value="F:histidine phosphotransfer kinase activity"/>
    <property type="evidence" value="ECO:0007669"/>
    <property type="project" value="TreeGrafter"/>
</dbReference>
<evidence type="ECO:0000313" key="11">
    <source>
        <dbReference type="Proteomes" id="UP000539642"/>
    </source>
</evidence>
<keyword evidence="3 6" id="KW-0597">Phosphoprotein</keyword>
<dbReference type="InterPro" id="IPR011006">
    <property type="entry name" value="CheY-like_superfamily"/>
</dbReference>
<dbReference type="Pfam" id="PF00072">
    <property type="entry name" value="Response_reg"/>
    <property type="match status" value="1"/>
</dbReference>
<dbReference type="InterPro" id="IPR036890">
    <property type="entry name" value="HATPase_C_sf"/>
</dbReference>
<dbReference type="SMART" id="SM00388">
    <property type="entry name" value="HisKA"/>
    <property type="match status" value="1"/>
</dbReference>
<dbReference type="SMART" id="SM00448">
    <property type="entry name" value="REC"/>
    <property type="match status" value="1"/>
</dbReference>
<evidence type="ECO:0000256" key="5">
    <source>
        <dbReference type="ARBA" id="ARBA00022777"/>
    </source>
</evidence>
<dbReference type="NCBIfam" id="TIGR00229">
    <property type="entry name" value="sensory_box"/>
    <property type="match status" value="1"/>
</dbReference>
<dbReference type="RefSeq" id="WP_183350321.1">
    <property type="nucleotide sequence ID" value="NZ_JACHEO010000008.1"/>
</dbReference>
<keyword evidence="11" id="KW-1185">Reference proteome</keyword>
<dbReference type="InterPro" id="IPR003661">
    <property type="entry name" value="HisK_dim/P_dom"/>
</dbReference>
<evidence type="ECO:0000259" key="7">
    <source>
        <dbReference type="PROSITE" id="PS50109"/>
    </source>
</evidence>
<dbReference type="Gene3D" id="3.40.50.2300">
    <property type="match status" value="1"/>
</dbReference>
<dbReference type="Pfam" id="PF00512">
    <property type="entry name" value="HisKA"/>
    <property type="match status" value="1"/>
</dbReference>
<keyword evidence="4" id="KW-0808">Transferase</keyword>
<dbReference type="PROSITE" id="PS50109">
    <property type="entry name" value="HIS_KIN"/>
    <property type="match status" value="1"/>
</dbReference>
<dbReference type="Gene3D" id="3.30.450.20">
    <property type="entry name" value="PAS domain"/>
    <property type="match status" value="1"/>
</dbReference>
<dbReference type="EMBL" id="JACHEO010000008">
    <property type="protein sequence ID" value="MBB5348003.1"/>
    <property type="molecule type" value="Genomic_DNA"/>
</dbReference>
<dbReference type="InterPro" id="IPR013767">
    <property type="entry name" value="PAS_fold"/>
</dbReference>
<dbReference type="PRINTS" id="PR00344">
    <property type="entry name" value="BCTRLSENSOR"/>
</dbReference>
<dbReference type="FunFam" id="3.30.565.10:FF:000006">
    <property type="entry name" value="Sensor histidine kinase WalK"/>
    <property type="match status" value="1"/>
</dbReference>
<proteinExistence type="predicted"/>
<dbReference type="InterPro" id="IPR003594">
    <property type="entry name" value="HATPase_dom"/>
</dbReference>
<dbReference type="CDD" id="cd00130">
    <property type="entry name" value="PAS"/>
    <property type="match status" value="1"/>
</dbReference>
<dbReference type="Gene3D" id="1.10.287.130">
    <property type="match status" value="1"/>
</dbReference>
<evidence type="ECO:0000259" key="8">
    <source>
        <dbReference type="PROSITE" id="PS50110"/>
    </source>
</evidence>
<keyword evidence="5" id="KW-0418">Kinase</keyword>
<dbReference type="GO" id="GO:0005886">
    <property type="term" value="C:plasma membrane"/>
    <property type="evidence" value="ECO:0007669"/>
    <property type="project" value="TreeGrafter"/>
</dbReference>
<organism evidence="10 11">
    <name type="scientific">Desulfoprunum benzoelyticum</name>
    <dbReference type="NCBI Taxonomy" id="1506996"/>
    <lineage>
        <taxon>Bacteria</taxon>
        <taxon>Pseudomonadati</taxon>
        <taxon>Thermodesulfobacteriota</taxon>
        <taxon>Desulfobulbia</taxon>
        <taxon>Desulfobulbales</taxon>
        <taxon>Desulfobulbaceae</taxon>
        <taxon>Desulfoprunum</taxon>
    </lineage>
</organism>
<dbReference type="GO" id="GO:0006355">
    <property type="term" value="P:regulation of DNA-templated transcription"/>
    <property type="evidence" value="ECO:0007669"/>
    <property type="project" value="InterPro"/>
</dbReference>
<dbReference type="InterPro" id="IPR004358">
    <property type="entry name" value="Sig_transdc_His_kin-like_C"/>
</dbReference>
<evidence type="ECO:0000256" key="2">
    <source>
        <dbReference type="ARBA" id="ARBA00012438"/>
    </source>
</evidence>
<dbReference type="SUPFAM" id="SSF47384">
    <property type="entry name" value="Homodimeric domain of signal transducing histidine kinase"/>
    <property type="match status" value="1"/>
</dbReference>
<dbReference type="SUPFAM" id="SSF52172">
    <property type="entry name" value="CheY-like"/>
    <property type="match status" value="1"/>
</dbReference>
<dbReference type="InterPro" id="IPR036097">
    <property type="entry name" value="HisK_dim/P_sf"/>
</dbReference>
<dbReference type="Pfam" id="PF00989">
    <property type="entry name" value="PAS"/>
    <property type="match status" value="1"/>
</dbReference>
<gene>
    <name evidence="10" type="ORF">HNQ81_001734</name>
</gene>
<evidence type="ECO:0000256" key="3">
    <source>
        <dbReference type="ARBA" id="ARBA00022553"/>
    </source>
</evidence>
<dbReference type="Proteomes" id="UP000539642">
    <property type="component" value="Unassembled WGS sequence"/>
</dbReference>
<dbReference type="InterPro" id="IPR035965">
    <property type="entry name" value="PAS-like_dom_sf"/>
</dbReference>
<reference evidence="10 11" key="1">
    <citation type="submission" date="2020-08" db="EMBL/GenBank/DDBJ databases">
        <title>Genomic Encyclopedia of Type Strains, Phase IV (KMG-IV): sequencing the most valuable type-strain genomes for metagenomic binning, comparative biology and taxonomic classification.</title>
        <authorList>
            <person name="Goeker M."/>
        </authorList>
    </citation>
    <scope>NUCLEOTIDE SEQUENCE [LARGE SCALE GENOMIC DNA]</scope>
    <source>
        <strain evidence="10 11">DSM 28570</strain>
    </source>
</reference>
<dbReference type="PROSITE" id="PS50110">
    <property type="entry name" value="RESPONSE_REGULATORY"/>
    <property type="match status" value="1"/>
</dbReference>
<dbReference type="SUPFAM" id="SSF55785">
    <property type="entry name" value="PYP-like sensor domain (PAS domain)"/>
    <property type="match status" value="1"/>
</dbReference>
<accession>A0A840UTC9</accession>
<dbReference type="PROSITE" id="PS50112">
    <property type="entry name" value="PAS"/>
    <property type="match status" value="1"/>
</dbReference>
<dbReference type="InterPro" id="IPR005467">
    <property type="entry name" value="His_kinase_dom"/>
</dbReference>
<dbReference type="CDD" id="cd00082">
    <property type="entry name" value="HisKA"/>
    <property type="match status" value="1"/>
</dbReference>
<feature type="domain" description="Response regulatory" evidence="8">
    <location>
        <begin position="5"/>
        <end position="119"/>
    </location>
</feature>
<dbReference type="SMART" id="SM00387">
    <property type="entry name" value="HATPase_c"/>
    <property type="match status" value="1"/>
</dbReference>
<feature type="domain" description="Histidine kinase" evidence="7">
    <location>
        <begin position="269"/>
        <end position="488"/>
    </location>
</feature>
<comment type="catalytic activity">
    <reaction evidence="1">
        <text>ATP + protein L-histidine = ADP + protein N-phospho-L-histidine.</text>
        <dbReference type="EC" id="2.7.13.3"/>
    </reaction>
</comment>
<dbReference type="Pfam" id="PF02518">
    <property type="entry name" value="HATPase_c"/>
    <property type="match status" value="1"/>
</dbReference>
<feature type="modified residue" description="4-aspartylphosphate" evidence="6">
    <location>
        <position position="54"/>
    </location>
</feature>
<evidence type="ECO:0000259" key="9">
    <source>
        <dbReference type="PROSITE" id="PS50112"/>
    </source>
</evidence>
<evidence type="ECO:0000256" key="6">
    <source>
        <dbReference type="PROSITE-ProRule" id="PRU00169"/>
    </source>
</evidence>
<evidence type="ECO:0000256" key="4">
    <source>
        <dbReference type="ARBA" id="ARBA00022679"/>
    </source>
</evidence>
<dbReference type="InterPro" id="IPR000014">
    <property type="entry name" value="PAS"/>
</dbReference>
<dbReference type="EC" id="2.7.13.3" evidence="2"/>
<name>A0A840UTC9_9BACT</name>
<comment type="caution">
    <text evidence="10">The sequence shown here is derived from an EMBL/GenBank/DDBJ whole genome shotgun (WGS) entry which is preliminary data.</text>
</comment>
<dbReference type="InterPro" id="IPR001789">
    <property type="entry name" value="Sig_transdc_resp-reg_receiver"/>
</dbReference>
<dbReference type="PANTHER" id="PTHR43047:SF72">
    <property type="entry name" value="OSMOSENSING HISTIDINE PROTEIN KINASE SLN1"/>
    <property type="match status" value="1"/>
</dbReference>
<dbReference type="GO" id="GO:0000155">
    <property type="term" value="F:phosphorelay sensor kinase activity"/>
    <property type="evidence" value="ECO:0007669"/>
    <property type="project" value="InterPro"/>
</dbReference>
<evidence type="ECO:0000256" key="1">
    <source>
        <dbReference type="ARBA" id="ARBA00000085"/>
    </source>
</evidence>
<dbReference type="Gene3D" id="3.30.565.10">
    <property type="entry name" value="Histidine kinase-like ATPase, C-terminal domain"/>
    <property type="match status" value="1"/>
</dbReference>
<feature type="domain" description="PAS" evidence="9">
    <location>
        <begin position="145"/>
        <end position="190"/>
    </location>
</feature>